<organism evidence="1 2">
    <name type="scientific">Aspergillus homomorphus (strain CBS 101889)</name>
    <dbReference type="NCBI Taxonomy" id="1450537"/>
    <lineage>
        <taxon>Eukaryota</taxon>
        <taxon>Fungi</taxon>
        <taxon>Dikarya</taxon>
        <taxon>Ascomycota</taxon>
        <taxon>Pezizomycotina</taxon>
        <taxon>Eurotiomycetes</taxon>
        <taxon>Eurotiomycetidae</taxon>
        <taxon>Eurotiales</taxon>
        <taxon>Aspergillaceae</taxon>
        <taxon>Aspergillus</taxon>
        <taxon>Aspergillus subgen. Circumdati</taxon>
    </lineage>
</organism>
<proteinExistence type="predicted"/>
<dbReference type="GeneID" id="37202508"/>
<accession>A0A395I1N8</accession>
<name>A0A395I1N8_ASPHC</name>
<evidence type="ECO:0000313" key="2">
    <source>
        <dbReference type="Proteomes" id="UP000248961"/>
    </source>
</evidence>
<protein>
    <submittedName>
        <fullName evidence="1">Uncharacterized protein</fullName>
    </submittedName>
</protein>
<keyword evidence="2" id="KW-1185">Reference proteome</keyword>
<dbReference type="STRING" id="1450537.A0A395I1N8"/>
<evidence type="ECO:0000313" key="1">
    <source>
        <dbReference type="EMBL" id="RAL14102.1"/>
    </source>
</evidence>
<dbReference type="EMBL" id="KZ824276">
    <property type="protein sequence ID" value="RAL14102.1"/>
    <property type="molecule type" value="Genomic_DNA"/>
</dbReference>
<dbReference type="OrthoDB" id="4487429at2759"/>
<dbReference type="AlphaFoldDB" id="A0A395I1N8"/>
<dbReference type="RefSeq" id="XP_025553256.1">
    <property type="nucleotide sequence ID" value="XM_025698219.1"/>
</dbReference>
<reference evidence="1 2" key="1">
    <citation type="submission" date="2018-02" db="EMBL/GenBank/DDBJ databases">
        <title>The genomes of Aspergillus section Nigri reveals drivers in fungal speciation.</title>
        <authorList>
            <consortium name="DOE Joint Genome Institute"/>
            <person name="Vesth T.C."/>
            <person name="Nybo J."/>
            <person name="Theobald S."/>
            <person name="Brandl J."/>
            <person name="Frisvad J.C."/>
            <person name="Nielsen K.F."/>
            <person name="Lyhne E.K."/>
            <person name="Kogle M.E."/>
            <person name="Kuo A."/>
            <person name="Riley R."/>
            <person name="Clum A."/>
            <person name="Nolan M."/>
            <person name="Lipzen A."/>
            <person name="Salamov A."/>
            <person name="Henrissat B."/>
            <person name="Wiebenga A."/>
            <person name="De vries R.P."/>
            <person name="Grigoriev I.V."/>
            <person name="Mortensen U.H."/>
            <person name="Andersen M.R."/>
            <person name="Baker S.E."/>
        </authorList>
    </citation>
    <scope>NUCLEOTIDE SEQUENCE [LARGE SCALE GENOMIC DNA]</scope>
    <source>
        <strain evidence="1 2">CBS 101889</strain>
    </source>
</reference>
<dbReference type="Proteomes" id="UP000248961">
    <property type="component" value="Unassembled WGS sequence"/>
</dbReference>
<sequence>MIQFFLAFVGLWTAVVFIRKLVVSSPLQSSIKRSSCDRPGSQPVTREEDTLDICGPGLIKGEGYIDYRVLGSLGNISFVQAWPSNGRFWCKEGPTLADMIFLGLDSSEPMVPRSPSPTEEDAFVDRLRLVGAGEWENEYTCLEEWIGEAATTNLGRYRQSTYGWPSNGKGLWVWEYNSHRWRFTPRQRELVDALRGAQSMDEQCAILERSGQATFYEDPCDYPPIADLFKNRKEEL</sequence>
<gene>
    <name evidence="1" type="ORF">BO97DRAFT_442002</name>
</gene>
<dbReference type="VEuPathDB" id="FungiDB:BO97DRAFT_442002"/>